<keyword evidence="5 6" id="KW-0460">Magnesium</keyword>
<dbReference type="InterPro" id="IPR022907">
    <property type="entry name" value="VapC_family"/>
</dbReference>
<feature type="domain" description="PIN" evidence="7">
    <location>
        <begin position="1"/>
        <end position="130"/>
    </location>
</feature>
<dbReference type="HAMAP" id="MF_00265">
    <property type="entry name" value="VapC_Nob1"/>
    <property type="match status" value="1"/>
</dbReference>
<accession>A0A838ABP1</accession>
<dbReference type="Proteomes" id="UP000582974">
    <property type="component" value="Unassembled WGS sequence"/>
</dbReference>
<dbReference type="NCBIfam" id="TIGR00028">
    <property type="entry name" value="Mtu_PIN_fam"/>
    <property type="match status" value="1"/>
</dbReference>
<evidence type="ECO:0000256" key="3">
    <source>
        <dbReference type="ARBA" id="ARBA00022723"/>
    </source>
</evidence>
<keyword evidence="9" id="KW-1185">Reference proteome</keyword>
<reference evidence="8 9" key="1">
    <citation type="submission" date="2020-07" db="EMBL/GenBank/DDBJ databases">
        <title>Genome of Haloechinothrix sp.</title>
        <authorList>
            <person name="Tang S.-K."/>
            <person name="Yang L."/>
            <person name="Zhu W.-Y."/>
        </authorList>
    </citation>
    <scope>NUCLEOTIDE SEQUENCE [LARGE SCALE GENOMIC DNA]</scope>
    <source>
        <strain evidence="8 9">YIM 98757</strain>
    </source>
</reference>
<gene>
    <name evidence="6" type="primary">vapC</name>
    <name evidence="8" type="ORF">H0B56_13770</name>
</gene>
<comment type="caution">
    <text evidence="8">The sequence shown here is derived from an EMBL/GenBank/DDBJ whole genome shotgun (WGS) entry which is preliminary data.</text>
</comment>
<dbReference type="SUPFAM" id="SSF88723">
    <property type="entry name" value="PIN domain-like"/>
    <property type="match status" value="1"/>
</dbReference>
<dbReference type="GO" id="GO:0045926">
    <property type="term" value="P:negative regulation of growth"/>
    <property type="evidence" value="ECO:0007669"/>
    <property type="project" value="UniProtKB-ARBA"/>
</dbReference>
<keyword evidence="6" id="KW-0800">Toxin</keyword>
<keyword evidence="2 6" id="KW-0540">Nuclease</keyword>
<evidence type="ECO:0000313" key="9">
    <source>
        <dbReference type="Proteomes" id="UP000582974"/>
    </source>
</evidence>
<sequence length="139" mass="15650">MLLDVGVWLAATWDGHAHHRRAASWFDEQASDLVLCRITQMGLLRLLSNPAVMGGDVLTRANAWSIVDQLRADERVRYAGEPNELEQAWRAISARDDDSHKLWTDDYLAAFAQAARLAMATLDSGFARRYRSVTVHTLL</sequence>
<dbReference type="GO" id="GO:0090729">
    <property type="term" value="F:toxin activity"/>
    <property type="evidence" value="ECO:0007669"/>
    <property type="project" value="UniProtKB-KW"/>
</dbReference>
<protein>
    <recommendedName>
        <fullName evidence="6">Ribonuclease VapC</fullName>
        <shortName evidence="6">RNase VapC</shortName>
        <ecNumber evidence="6">3.1.-.-</ecNumber>
    </recommendedName>
    <alternativeName>
        <fullName evidence="6">Toxin VapC</fullName>
    </alternativeName>
</protein>
<comment type="function">
    <text evidence="6">Toxic component of a toxin-antitoxin (TA) system. An RNase.</text>
</comment>
<dbReference type="GO" id="GO:0016788">
    <property type="term" value="F:hydrolase activity, acting on ester bonds"/>
    <property type="evidence" value="ECO:0007669"/>
    <property type="project" value="InterPro"/>
</dbReference>
<evidence type="ECO:0000256" key="2">
    <source>
        <dbReference type="ARBA" id="ARBA00022722"/>
    </source>
</evidence>
<comment type="cofactor">
    <cofactor evidence="6">
        <name>Mg(2+)</name>
        <dbReference type="ChEBI" id="CHEBI:18420"/>
    </cofactor>
</comment>
<keyword evidence="1 6" id="KW-1277">Toxin-antitoxin system</keyword>
<evidence type="ECO:0000256" key="6">
    <source>
        <dbReference type="HAMAP-Rule" id="MF_00265"/>
    </source>
</evidence>
<dbReference type="InterPro" id="IPR002716">
    <property type="entry name" value="PIN_dom"/>
</dbReference>
<organism evidence="8 9">
    <name type="scientific">Haloechinothrix aidingensis</name>
    <dbReference type="NCBI Taxonomy" id="2752311"/>
    <lineage>
        <taxon>Bacteria</taxon>
        <taxon>Bacillati</taxon>
        <taxon>Actinomycetota</taxon>
        <taxon>Actinomycetes</taxon>
        <taxon>Pseudonocardiales</taxon>
        <taxon>Pseudonocardiaceae</taxon>
        <taxon>Haloechinothrix</taxon>
    </lineage>
</organism>
<evidence type="ECO:0000259" key="7">
    <source>
        <dbReference type="Pfam" id="PF01850"/>
    </source>
</evidence>
<dbReference type="InterPro" id="IPR029060">
    <property type="entry name" value="PIN-like_dom_sf"/>
</dbReference>
<proteinExistence type="inferred from homology"/>
<dbReference type="GO" id="GO:0004540">
    <property type="term" value="F:RNA nuclease activity"/>
    <property type="evidence" value="ECO:0007669"/>
    <property type="project" value="InterPro"/>
</dbReference>
<name>A0A838ABP1_9PSEU</name>
<dbReference type="EMBL" id="JACCKD010000004">
    <property type="protein sequence ID" value="MBA0126615.1"/>
    <property type="molecule type" value="Genomic_DNA"/>
</dbReference>
<comment type="similarity">
    <text evidence="6">Belongs to the PINc/VapC protein family.</text>
</comment>
<dbReference type="AlphaFoldDB" id="A0A838ABP1"/>
<dbReference type="EC" id="3.1.-.-" evidence="6"/>
<dbReference type="GO" id="GO:0000287">
    <property type="term" value="F:magnesium ion binding"/>
    <property type="evidence" value="ECO:0007669"/>
    <property type="project" value="UniProtKB-UniRule"/>
</dbReference>
<dbReference type="Pfam" id="PF01850">
    <property type="entry name" value="PIN"/>
    <property type="match status" value="1"/>
</dbReference>
<evidence type="ECO:0000256" key="4">
    <source>
        <dbReference type="ARBA" id="ARBA00022801"/>
    </source>
</evidence>
<feature type="binding site" evidence="6">
    <location>
        <position position="4"/>
    </location>
    <ligand>
        <name>Mg(2+)</name>
        <dbReference type="ChEBI" id="CHEBI:18420"/>
    </ligand>
</feature>
<dbReference type="InterPro" id="IPR006226">
    <property type="entry name" value="Mtu_PIN"/>
</dbReference>
<keyword evidence="3 6" id="KW-0479">Metal-binding</keyword>
<keyword evidence="4 6" id="KW-0378">Hydrolase</keyword>
<evidence type="ECO:0000313" key="8">
    <source>
        <dbReference type="EMBL" id="MBA0126615.1"/>
    </source>
</evidence>
<evidence type="ECO:0000256" key="1">
    <source>
        <dbReference type="ARBA" id="ARBA00022649"/>
    </source>
</evidence>
<dbReference type="RefSeq" id="WP_180893423.1">
    <property type="nucleotide sequence ID" value="NZ_JACCKD010000004.1"/>
</dbReference>
<evidence type="ECO:0000256" key="5">
    <source>
        <dbReference type="ARBA" id="ARBA00022842"/>
    </source>
</evidence>
<feature type="binding site" evidence="6">
    <location>
        <position position="105"/>
    </location>
    <ligand>
        <name>Mg(2+)</name>
        <dbReference type="ChEBI" id="CHEBI:18420"/>
    </ligand>
</feature>